<keyword evidence="4" id="KW-1185">Reference proteome</keyword>
<keyword evidence="1" id="KW-0812">Transmembrane</keyword>
<dbReference type="EMBL" id="CATOUU010000512">
    <property type="protein sequence ID" value="CAI9932246.1"/>
    <property type="molecule type" value="Genomic_DNA"/>
</dbReference>
<dbReference type="Proteomes" id="UP001642409">
    <property type="component" value="Unassembled WGS sequence"/>
</dbReference>
<accession>A0AA86TXN8</accession>
<evidence type="ECO:0000313" key="2">
    <source>
        <dbReference type="EMBL" id="CAI9932246.1"/>
    </source>
</evidence>
<dbReference type="EMBL" id="CAXDID020000312">
    <property type="protein sequence ID" value="CAL6075120.1"/>
    <property type="molecule type" value="Genomic_DNA"/>
</dbReference>
<reference evidence="2" key="1">
    <citation type="submission" date="2023-06" db="EMBL/GenBank/DDBJ databases">
        <authorList>
            <person name="Kurt Z."/>
        </authorList>
    </citation>
    <scope>NUCLEOTIDE SEQUENCE</scope>
</reference>
<protein>
    <submittedName>
        <fullName evidence="3">Hypothetical_protein</fullName>
    </submittedName>
</protein>
<reference evidence="3 4" key="2">
    <citation type="submission" date="2024-07" db="EMBL/GenBank/DDBJ databases">
        <authorList>
            <person name="Akdeniz Z."/>
        </authorList>
    </citation>
    <scope>NUCLEOTIDE SEQUENCE [LARGE SCALE GENOMIC DNA]</scope>
</reference>
<dbReference type="AlphaFoldDB" id="A0AA86TXN8"/>
<evidence type="ECO:0000256" key="1">
    <source>
        <dbReference type="SAM" id="Phobius"/>
    </source>
</evidence>
<feature type="transmembrane region" description="Helical" evidence="1">
    <location>
        <begin position="168"/>
        <end position="188"/>
    </location>
</feature>
<evidence type="ECO:0000313" key="3">
    <source>
        <dbReference type="EMBL" id="CAL6075120.1"/>
    </source>
</evidence>
<organism evidence="2">
    <name type="scientific">Hexamita inflata</name>
    <dbReference type="NCBI Taxonomy" id="28002"/>
    <lineage>
        <taxon>Eukaryota</taxon>
        <taxon>Metamonada</taxon>
        <taxon>Diplomonadida</taxon>
        <taxon>Hexamitidae</taxon>
        <taxon>Hexamitinae</taxon>
        <taxon>Hexamita</taxon>
    </lineage>
</organism>
<comment type="caution">
    <text evidence="2">The sequence shown here is derived from an EMBL/GenBank/DDBJ whole genome shotgun (WGS) entry which is preliminary data.</text>
</comment>
<evidence type="ECO:0000313" key="4">
    <source>
        <dbReference type="Proteomes" id="UP001642409"/>
    </source>
</evidence>
<name>A0AA86TXN8_9EUKA</name>
<proteinExistence type="predicted"/>
<sequence length="194" mass="22354">MKKMTKRYVSKNKTAMNMKNVTGIISREFYLGTTIIKQVQNSISTRKTRYANAVVIMNNSQLYFTTTNIGDMTDDFYQVQVELAVGAPRFFPDQHQEILSLQSLVYFPGNVKYGVEGKYCFDQQLKQSQTQMYETLYKEQKQTTAIVNMMGTQIAISQLKIESNKSKINYMAITSVFIVSSSIVWFTISYKQLK</sequence>
<gene>
    <name evidence="2" type="ORF">HINF_LOCUS19891</name>
    <name evidence="3" type="ORF">HINF_LOCUS57052</name>
</gene>
<keyword evidence="1" id="KW-1133">Transmembrane helix</keyword>
<keyword evidence="1" id="KW-0472">Membrane</keyword>